<protein>
    <submittedName>
        <fullName evidence="2">Uncharacterized protein</fullName>
    </submittedName>
</protein>
<accession>A0ABN8IKA1</accession>
<keyword evidence="3" id="KW-1185">Reference proteome</keyword>
<evidence type="ECO:0000256" key="1">
    <source>
        <dbReference type="SAM" id="MobiDB-lite"/>
    </source>
</evidence>
<dbReference type="Proteomes" id="UP000837857">
    <property type="component" value="Chromosome 23"/>
</dbReference>
<organism evidence="2 3">
    <name type="scientific">Iphiclides podalirius</name>
    <name type="common">scarce swallowtail</name>
    <dbReference type="NCBI Taxonomy" id="110791"/>
    <lineage>
        <taxon>Eukaryota</taxon>
        <taxon>Metazoa</taxon>
        <taxon>Ecdysozoa</taxon>
        <taxon>Arthropoda</taxon>
        <taxon>Hexapoda</taxon>
        <taxon>Insecta</taxon>
        <taxon>Pterygota</taxon>
        <taxon>Neoptera</taxon>
        <taxon>Endopterygota</taxon>
        <taxon>Lepidoptera</taxon>
        <taxon>Glossata</taxon>
        <taxon>Ditrysia</taxon>
        <taxon>Papilionoidea</taxon>
        <taxon>Papilionidae</taxon>
        <taxon>Papilioninae</taxon>
        <taxon>Iphiclides</taxon>
    </lineage>
</organism>
<reference evidence="2" key="1">
    <citation type="submission" date="2022-03" db="EMBL/GenBank/DDBJ databases">
        <authorList>
            <person name="Martin H S."/>
        </authorList>
    </citation>
    <scope>NUCLEOTIDE SEQUENCE</scope>
</reference>
<feature type="non-terminal residue" evidence="2">
    <location>
        <position position="142"/>
    </location>
</feature>
<evidence type="ECO:0000313" key="2">
    <source>
        <dbReference type="EMBL" id="CAH2056611.1"/>
    </source>
</evidence>
<name>A0ABN8IKA1_9NEOP</name>
<proteinExistence type="predicted"/>
<feature type="compositionally biased region" description="Basic and acidic residues" evidence="1">
    <location>
        <begin position="45"/>
        <end position="54"/>
    </location>
</feature>
<gene>
    <name evidence="2" type="ORF">IPOD504_LOCUS9789</name>
</gene>
<dbReference type="EMBL" id="OW152835">
    <property type="protein sequence ID" value="CAH2056611.1"/>
    <property type="molecule type" value="Genomic_DNA"/>
</dbReference>
<feature type="region of interest" description="Disordered" evidence="1">
    <location>
        <begin position="33"/>
        <end position="54"/>
    </location>
</feature>
<evidence type="ECO:0000313" key="3">
    <source>
        <dbReference type="Proteomes" id="UP000837857"/>
    </source>
</evidence>
<sequence>MGRNSKRLVRGKFQRKDSIASVRTGGAIERVSPEPHAFNFTGDDYESRHRERSSSCRSDAAYRDVTELKSTLKLELGKAKPAGLAVKRVNRRVSIDTRPYPTGTEQQVLSRERLGGPINWARGPQVPPRADRCLAAVKTPLV</sequence>